<dbReference type="PROSITE" id="PS00135">
    <property type="entry name" value="TRYPSIN_SER"/>
    <property type="match status" value="2"/>
</dbReference>
<evidence type="ECO:0000313" key="6">
    <source>
        <dbReference type="EMBL" id="CRK94903.1"/>
    </source>
</evidence>
<comment type="similarity">
    <text evidence="2">Belongs to the peptidase S1 family. CLIP subfamily.</text>
</comment>
<dbReference type="GO" id="GO:0004252">
    <property type="term" value="F:serine-type endopeptidase activity"/>
    <property type="evidence" value="ECO:0007669"/>
    <property type="project" value="InterPro"/>
</dbReference>
<dbReference type="GO" id="GO:0006508">
    <property type="term" value="P:proteolysis"/>
    <property type="evidence" value="ECO:0007669"/>
    <property type="project" value="UniProtKB-KW"/>
</dbReference>
<dbReference type="FunFam" id="2.40.10.10:FF:000068">
    <property type="entry name" value="transmembrane protease serine 2"/>
    <property type="match status" value="2"/>
</dbReference>
<evidence type="ECO:0000256" key="2">
    <source>
        <dbReference type="ARBA" id="ARBA00024195"/>
    </source>
</evidence>
<feature type="domain" description="Peptidase S1" evidence="5">
    <location>
        <begin position="568"/>
        <end position="810"/>
    </location>
</feature>
<dbReference type="OrthoDB" id="10061449at2759"/>
<sequence>MQLSRTIFLFSFLLLLSAEAEDVSPLFVGGTYAFPGEFPFLTSLQILSFGTEAHFCGGVIIDPRWILTTANCIMNLPIFGTQQAWAGRHNLALRSEAGEVRVSFSRTFIHPSWRPWMNNDPHDLALVLLTSGLPSSARIRSIQLPEFNQPIPNGPLIYAAWGGIGLGATILQKATLFPISLTECRAAINNLNFNGNLYNDTNFCTGPLTGVYSACTGGFGSPLVHGTSPNEVLVGIASWGVTPCGTVGAPSIVVTRVSAYVDWIKATTGIIFIVLSLAIAAALAAPADLDRETRVVGGVNAFPGEFPYIVSVQWVVLTLSTHVCGGFIISPVWVISAAHCQTEIPTLGRLEMLAGRHNIGIQEASSQVRGISTFILHPDWAPGGVGPDDLVLFLLNSPLTFNDRVRAVRLPQPNVIPTGPATLAGWGSTGSPLPPNILQKLTKPLITLEQCRNAIFSLNLNGDLVDDTNVCTGPLTGGVSACSGDSGGPLVQGAAPNEVVIGVVSWGITPCGSVGAPTGVYKRVSAYNAWIQQNTGIVAGEMKIFIVLSLAIAAALAAPADLDRETRVVGGVNAFPGEFPYIVSVQWVILTLSTHVCGGSIISPVWVISAAHCQTEIPTLGRLDILAGRHNIGIAEASSQLRGISNSIVHPGWVPGGEVGPDDVILFLLNSPLTFNDRVRSVRLPQPDVVPIGIVTVAGWGSTGAPLPPNILQKLTKPLITLQECRNAIINLNLDAEFLDDSFICTGPLSGGVSACSGDSGGPLVQGAAPNEILVGVVSWAFIPCGTVGAPTGGYKRVSAYNAWIQQNTGIVAS</sequence>
<dbReference type="InterPro" id="IPR001314">
    <property type="entry name" value="Peptidase_S1A"/>
</dbReference>
<evidence type="ECO:0000256" key="1">
    <source>
        <dbReference type="ARBA" id="ARBA00023157"/>
    </source>
</evidence>
<dbReference type="CDD" id="cd00190">
    <property type="entry name" value="Tryp_SPc"/>
    <property type="match status" value="3"/>
</dbReference>
<feature type="domain" description="Peptidase S1" evidence="5">
    <location>
        <begin position="27"/>
        <end position="269"/>
    </location>
</feature>
<reference evidence="6 7" key="1">
    <citation type="submission" date="2015-04" db="EMBL/GenBank/DDBJ databases">
        <authorList>
            <person name="Syromyatnikov M.Y."/>
            <person name="Popov V.N."/>
        </authorList>
    </citation>
    <scope>NUCLEOTIDE SEQUENCE [LARGE SCALE GENOMIC DNA]</scope>
</reference>
<keyword evidence="3" id="KW-0378">Hydrolase</keyword>
<accession>A0A1J1I3J1</accession>
<evidence type="ECO:0000259" key="5">
    <source>
        <dbReference type="PROSITE" id="PS50240"/>
    </source>
</evidence>
<evidence type="ECO:0000256" key="4">
    <source>
        <dbReference type="SAM" id="SignalP"/>
    </source>
</evidence>
<dbReference type="Gene3D" id="2.40.10.10">
    <property type="entry name" value="Trypsin-like serine proteases"/>
    <property type="match status" value="3"/>
</dbReference>
<dbReference type="InterPro" id="IPR009003">
    <property type="entry name" value="Peptidase_S1_PA"/>
</dbReference>
<dbReference type="InterPro" id="IPR043504">
    <property type="entry name" value="Peptidase_S1_PA_chymotrypsin"/>
</dbReference>
<keyword evidence="3" id="KW-0645">Protease</keyword>
<dbReference type="PANTHER" id="PTHR24252">
    <property type="entry name" value="ACROSIN-RELATED"/>
    <property type="match status" value="1"/>
</dbReference>
<dbReference type="PROSITE" id="PS00134">
    <property type="entry name" value="TRYPSIN_HIS"/>
    <property type="match status" value="2"/>
</dbReference>
<organism evidence="6 7">
    <name type="scientific">Clunio marinus</name>
    <dbReference type="NCBI Taxonomy" id="568069"/>
    <lineage>
        <taxon>Eukaryota</taxon>
        <taxon>Metazoa</taxon>
        <taxon>Ecdysozoa</taxon>
        <taxon>Arthropoda</taxon>
        <taxon>Hexapoda</taxon>
        <taxon>Insecta</taxon>
        <taxon>Pterygota</taxon>
        <taxon>Neoptera</taxon>
        <taxon>Endopterygota</taxon>
        <taxon>Diptera</taxon>
        <taxon>Nematocera</taxon>
        <taxon>Chironomoidea</taxon>
        <taxon>Chironomidae</taxon>
        <taxon>Clunio</taxon>
    </lineage>
</organism>
<keyword evidence="4" id="KW-0732">Signal</keyword>
<dbReference type="InterPro" id="IPR001254">
    <property type="entry name" value="Trypsin_dom"/>
</dbReference>
<dbReference type="PROSITE" id="PS50240">
    <property type="entry name" value="TRYPSIN_DOM"/>
    <property type="match status" value="3"/>
</dbReference>
<dbReference type="SMART" id="SM00020">
    <property type="entry name" value="Tryp_SPc"/>
    <property type="match status" value="3"/>
</dbReference>
<dbReference type="Pfam" id="PF00089">
    <property type="entry name" value="Trypsin"/>
    <property type="match status" value="3"/>
</dbReference>
<keyword evidence="1" id="KW-1015">Disulfide bond</keyword>
<keyword evidence="7" id="KW-1185">Reference proteome</keyword>
<dbReference type="PRINTS" id="PR00722">
    <property type="entry name" value="CHYMOTRYPSIN"/>
</dbReference>
<dbReference type="AlphaFoldDB" id="A0A1J1I3J1"/>
<feature type="domain" description="Peptidase S1" evidence="5">
    <location>
        <begin position="295"/>
        <end position="536"/>
    </location>
</feature>
<name>A0A1J1I3J1_9DIPT</name>
<protein>
    <submittedName>
        <fullName evidence="6">CLUMA_CG008395, isoform A</fullName>
    </submittedName>
</protein>
<evidence type="ECO:0000256" key="3">
    <source>
        <dbReference type="RuleBase" id="RU363034"/>
    </source>
</evidence>
<proteinExistence type="inferred from homology"/>
<dbReference type="Proteomes" id="UP000183832">
    <property type="component" value="Unassembled WGS sequence"/>
</dbReference>
<dbReference type="SUPFAM" id="SSF50494">
    <property type="entry name" value="Trypsin-like serine proteases"/>
    <property type="match status" value="3"/>
</dbReference>
<feature type="signal peptide" evidence="4">
    <location>
        <begin position="1"/>
        <end position="20"/>
    </location>
</feature>
<gene>
    <name evidence="6" type="primary">similar to Trypsin-1</name>
    <name evidence="6" type="ORF">CLUMA_CG008395</name>
</gene>
<dbReference type="InterPro" id="IPR018114">
    <property type="entry name" value="TRYPSIN_HIS"/>
</dbReference>
<evidence type="ECO:0000313" key="7">
    <source>
        <dbReference type="Proteomes" id="UP000183832"/>
    </source>
</evidence>
<dbReference type="EMBL" id="CVRI01000040">
    <property type="protein sequence ID" value="CRK94903.1"/>
    <property type="molecule type" value="Genomic_DNA"/>
</dbReference>
<dbReference type="STRING" id="568069.A0A1J1I3J1"/>
<dbReference type="PANTHER" id="PTHR24252:SF7">
    <property type="entry name" value="HYALIN"/>
    <property type="match status" value="1"/>
</dbReference>
<dbReference type="InterPro" id="IPR033116">
    <property type="entry name" value="TRYPSIN_SER"/>
</dbReference>
<keyword evidence="3" id="KW-0720">Serine protease</keyword>
<feature type="chain" id="PRO_5013198735" evidence="4">
    <location>
        <begin position="21"/>
        <end position="814"/>
    </location>
</feature>